<sequence length="231" mass="25395">MAATNRTLVVIGSGPGIGRSVTSRFASERYNNVALIARRAEQLEVEEKVLKEAVGSQLKVKTYARDITDSNALLSALQDVEITFGKPECVFFNAARVLPSQLLTHDVKEIEYDLKINVSALYVCAQRVIPQLIELAKVDATAMPSLIVTSSMLPQDPIPQVFALSLVKAAQRNLMQSLAMTYGNQGIYLGLINVAGQVSPSERIYNPTNIANKAWEWFAQLKENPGFEVKI</sequence>
<evidence type="ECO:0000313" key="1">
    <source>
        <dbReference type="EMBL" id="KAI6083255.1"/>
    </source>
</evidence>
<dbReference type="EMBL" id="MU394355">
    <property type="protein sequence ID" value="KAI6083255.1"/>
    <property type="molecule type" value="Genomic_DNA"/>
</dbReference>
<dbReference type="Proteomes" id="UP001497680">
    <property type="component" value="Unassembled WGS sequence"/>
</dbReference>
<comment type="caution">
    <text evidence="1">The sequence shown here is derived from an EMBL/GenBank/DDBJ whole genome shotgun (WGS) entry which is preliminary data.</text>
</comment>
<organism evidence="1 2">
    <name type="scientific">Hypoxylon rubiginosum</name>
    <dbReference type="NCBI Taxonomy" id="110542"/>
    <lineage>
        <taxon>Eukaryota</taxon>
        <taxon>Fungi</taxon>
        <taxon>Dikarya</taxon>
        <taxon>Ascomycota</taxon>
        <taxon>Pezizomycotina</taxon>
        <taxon>Sordariomycetes</taxon>
        <taxon>Xylariomycetidae</taxon>
        <taxon>Xylariales</taxon>
        <taxon>Hypoxylaceae</taxon>
        <taxon>Hypoxylon</taxon>
    </lineage>
</organism>
<gene>
    <name evidence="1" type="ORF">F4821DRAFT_281049</name>
</gene>
<protein>
    <submittedName>
        <fullName evidence="1">NAD(P)-binding protein</fullName>
    </submittedName>
</protein>
<name>A0ACC0CSH1_9PEZI</name>
<reference evidence="1 2" key="1">
    <citation type="journal article" date="2022" name="New Phytol.">
        <title>Ecological generalism drives hyperdiversity of secondary metabolite gene clusters in xylarialean endophytes.</title>
        <authorList>
            <person name="Franco M.E.E."/>
            <person name="Wisecaver J.H."/>
            <person name="Arnold A.E."/>
            <person name="Ju Y.M."/>
            <person name="Slot J.C."/>
            <person name="Ahrendt S."/>
            <person name="Moore L.P."/>
            <person name="Eastman K.E."/>
            <person name="Scott K."/>
            <person name="Konkel Z."/>
            <person name="Mondo S.J."/>
            <person name="Kuo A."/>
            <person name="Hayes R.D."/>
            <person name="Haridas S."/>
            <person name="Andreopoulos B."/>
            <person name="Riley R."/>
            <person name="LaButti K."/>
            <person name="Pangilinan J."/>
            <person name="Lipzen A."/>
            <person name="Amirebrahimi M."/>
            <person name="Yan J."/>
            <person name="Adam C."/>
            <person name="Keymanesh K."/>
            <person name="Ng V."/>
            <person name="Louie K."/>
            <person name="Northen T."/>
            <person name="Drula E."/>
            <person name="Henrissat B."/>
            <person name="Hsieh H.M."/>
            <person name="Youens-Clark K."/>
            <person name="Lutzoni F."/>
            <person name="Miadlikowska J."/>
            <person name="Eastwood D.C."/>
            <person name="Hamelin R.C."/>
            <person name="Grigoriev I.V."/>
            <person name="U'Ren J.M."/>
        </authorList>
    </citation>
    <scope>NUCLEOTIDE SEQUENCE [LARGE SCALE GENOMIC DNA]</scope>
    <source>
        <strain evidence="1 2">ER1909</strain>
    </source>
</reference>
<proteinExistence type="predicted"/>
<evidence type="ECO:0000313" key="2">
    <source>
        <dbReference type="Proteomes" id="UP001497680"/>
    </source>
</evidence>
<keyword evidence="2" id="KW-1185">Reference proteome</keyword>
<accession>A0ACC0CSH1</accession>